<feature type="compositionally biased region" description="Basic and acidic residues" evidence="4">
    <location>
        <begin position="416"/>
        <end position="429"/>
    </location>
</feature>
<dbReference type="SUPFAM" id="SSF117281">
    <property type="entry name" value="Kelch motif"/>
    <property type="match status" value="1"/>
</dbReference>
<protein>
    <submittedName>
        <fullName evidence="5">Uncharacterized protein</fullName>
    </submittedName>
</protein>
<feature type="region of interest" description="Disordered" evidence="4">
    <location>
        <begin position="589"/>
        <end position="621"/>
    </location>
</feature>
<feature type="compositionally biased region" description="Polar residues" evidence="4">
    <location>
        <begin position="589"/>
        <end position="603"/>
    </location>
</feature>
<evidence type="ECO:0000256" key="4">
    <source>
        <dbReference type="SAM" id="MobiDB-lite"/>
    </source>
</evidence>
<dbReference type="PANTHER" id="PTHR46344:SF27">
    <property type="entry name" value="KELCH REPEAT SUPERFAMILY PROTEIN"/>
    <property type="match status" value="1"/>
</dbReference>
<keyword evidence="6" id="KW-1185">Reference proteome</keyword>
<dbReference type="SMART" id="SM00612">
    <property type="entry name" value="Kelch"/>
    <property type="match status" value="5"/>
</dbReference>
<name>A0AAU9WAG0_9CNID</name>
<dbReference type="PANTHER" id="PTHR46344">
    <property type="entry name" value="OS02G0202900 PROTEIN"/>
    <property type="match status" value="1"/>
</dbReference>
<evidence type="ECO:0000313" key="6">
    <source>
        <dbReference type="Proteomes" id="UP001159428"/>
    </source>
</evidence>
<evidence type="ECO:0000256" key="1">
    <source>
        <dbReference type="ARBA" id="ARBA00022441"/>
    </source>
</evidence>
<comment type="caution">
    <text evidence="5">The sequence shown here is derived from an EMBL/GenBank/DDBJ whole genome shotgun (WGS) entry which is preliminary data.</text>
</comment>
<evidence type="ECO:0000256" key="2">
    <source>
        <dbReference type="ARBA" id="ARBA00022737"/>
    </source>
</evidence>
<dbReference type="Pfam" id="PF01344">
    <property type="entry name" value="Kelch_1"/>
    <property type="match status" value="1"/>
</dbReference>
<keyword evidence="3" id="KW-0175">Coiled coil</keyword>
<gene>
    <name evidence="5" type="ORF">PMEA_00004256</name>
</gene>
<sequence>MERFGGSLPVKGYSGELAGKKRVQLPADHGKGYTSYDSSNLFHSTPKIKPISSSYSTTLPSGYKTRTTNTSFQTGVSPSRSQRSKSPTRSTSPGRRPVSPNLHTTTSPRLHNRSLSPNSKQLSDVDSDTIQRQRRELQLLIGELKDRDRELNDMVQAHQKQIVAWEEDRQRVFALEKRSSRLESELKSRNEQMKALQARLKASETEEKNKGKELEDTQLQLQQVSEHANTSLHQVQELEEKNSALTSSMRELSNTIGQLQAREQELLTKLKLKDNDIMEANVSLGELQQKIKRLEGLCQELRKSESSIRTERDQWRDQATANKHEVEKLRVDISKQFSDADEVQAELAKTKQEILVLQKELFLAGEREKRKDQLLDLQKSKQERTDSELQNLRQICERQQRDISYMQLQLQSSHDMLSKHVTEPDKMSELESNPPDEDKKPLNSFYDATSFNLNGDYFDNQDQASTRSMDFDGPVTSKGTDDDLAAYIPGGGGVSSLSMHATAGSDLADDYDSLSQDPLQPPITSERGFTSSNVDTFLPPRNPSYFSTPNTRTDIYPPLGNLSLTGVRLEDHSSLLSFSPGRPVEINSVTTTRPGDTYSSFSPGVSVPKTSPPKAEGDASPTSKLHRLLAESRQMVQNLEQSSTFSLTGSPNQVCISVTHFSLTPRFPRVSSTHRRKDIWEVHYIRVQYPPLLNEKAGLQSIDLLRQSTSCSSVHVPYEAGDQGQPERSIILRSVFRVQVHLESESKLFLSRVQNSEFERKNTREYKLCVNMERAVDVLRDASVWLRSLPKGDINEKQEEGFPFKEDAPTTKPDAIWSKTKEPQIVVETDSFDKKKLKDKDDEFNFDKAREKLREKLESVLAFPSELKEKFQTKFLHDTAVKVDISEREETRSGKETDFDREYDIIELRENIFVIGGATEGNESEPSSAVGVFNCAERTWREIAPLPVKTTACYATEVTAIPALVVAGGFGGWKALNTVQMYDWVTKEWCILKPMRKRRWGCYATGTEHGILVAGGCDQGTVLSSVELYNVKKREWFTLPEMLEPRCNFGGGIIDRKLLVVGGGSGFYFNSAKNSAEIFDGEKGKWTKLPPMKRKRYGCAAVAWKRKLFVVGGCDKSGSDVLEIEAFDLEGHVWLNFPPLPVGYSLCRAKIVQNMLVAFGADGGENTAYAFDFELNRWERYIELPQGRNAYAIGVIGI</sequence>
<organism evidence="5 6">
    <name type="scientific">Pocillopora meandrina</name>
    <dbReference type="NCBI Taxonomy" id="46732"/>
    <lineage>
        <taxon>Eukaryota</taxon>
        <taxon>Metazoa</taxon>
        <taxon>Cnidaria</taxon>
        <taxon>Anthozoa</taxon>
        <taxon>Hexacorallia</taxon>
        <taxon>Scleractinia</taxon>
        <taxon>Astrocoeniina</taxon>
        <taxon>Pocilloporidae</taxon>
        <taxon>Pocillopora</taxon>
    </lineage>
</organism>
<accession>A0AAU9WAG0</accession>
<keyword evidence="1" id="KW-0880">Kelch repeat</keyword>
<feature type="compositionally biased region" description="Polar residues" evidence="4">
    <location>
        <begin position="51"/>
        <end position="93"/>
    </location>
</feature>
<feature type="region of interest" description="Disordered" evidence="4">
    <location>
        <begin position="416"/>
        <end position="443"/>
    </location>
</feature>
<dbReference type="Pfam" id="PF24681">
    <property type="entry name" value="Kelch_KLHDC2_KLHL20_DRC7"/>
    <property type="match status" value="1"/>
</dbReference>
<dbReference type="Gene3D" id="2.120.10.80">
    <property type="entry name" value="Kelch-type beta propeller"/>
    <property type="match status" value="2"/>
</dbReference>
<evidence type="ECO:0000256" key="3">
    <source>
        <dbReference type="SAM" id="Coils"/>
    </source>
</evidence>
<proteinExistence type="predicted"/>
<dbReference type="InterPro" id="IPR006652">
    <property type="entry name" value="Kelch_1"/>
</dbReference>
<dbReference type="InterPro" id="IPR015915">
    <property type="entry name" value="Kelch-typ_b-propeller"/>
</dbReference>
<feature type="region of interest" description="Disordered" evidence="4">
    <location>
        <begin position="1"/>
        <end position="129"/>
    </location>
</feature>
<feature type="compositionally biased region" description="Polar residues" evidence="4">
    <location>
        <begin position="101"/>
        <end position="128"/>
    </location>
</feature>
<feature type="region of interest" description="Disordered" evidence="4">
    <location>
        <begin position="185"/>
        <end position="214"/>
    </location>
</feature>
<feature type="coiled-coil region" evidence="3">
    <location>
        <begin position="333"/>
        <end position="402"/>
    </location>
</feature>
<evidence type="ECO:0000313" key="5">
    <source>
        <dbReference type="EMBL" id="CAH3110207.1"/>
    </source>
</evidence>
<dbReference type="Proteomes" id="UP001159428">
    <property type="component" value="Unassembled WGS sequence"/>
</dbReference>
<feature type="compositionally biased region" description="Basic and acidic residues" evidence="4">
    <location>
        <begin position="201"/>
        <end position="214"/>
    </location>
</feature>
<keyword evidence="2" id="KW-0677">Repeat</keyword>
<dbReference type="AlphaFoldDB" id="A0AAU9WAG0"/>
<reference evidence="5 6" key="1">
    <citation type="submission" date="2022-05" db="EMBL/GenBank/DDBJ databases">
        <authorList>
            <consortium name="Genoscope - CEA"/>
            <person name="William W."/>
        </authorList>
    </citation>
    <scope>NUCLEOTIDE SEQUENCE [LARGE SCALE GENOMIC DNA]</scope>
</reference>
<dbReference type="EMBL" id="CALNXJ010000012">
    <property type="protein sequence ID" value="CAH3110207.1"/>
    <property type="molecule type" value="Genomic_DNA"/>
</dbReference>